<dbReference type="Proteomes" id="UP000005269">
    <property type="component" value="Chromosome"/>
</dbReference>
<dbReference type="AlphaFoldDB" id="I3U3H3"/>
<sequence length="55" mass="6045">MSEVTTSVFNKNNALYGKVVEPKNEGPACVDRKGEEVNVKISKPDEAPIKAVREK</sequence>
<gene>
    <name evidence="1" type="ORF">HMPREF0351_11937</name>
</gene>
<protein>
    <submittedName>
        <fullName evidence="1">Endo-1,4-beta-xylanase</fullName>
        <ecNumber evidence="1">3.2.1.8</ecNumber>
    </submittedName>
</protein>
<proteinExistence type="predicted"/>
<name>I3U3H3_ENTFD</name>
<accession>I3U3H3</accession>
<keyword evidence="1" id="KW-0326">Glycosidase</keyword>
<dbReference type="KEGG" id="efu:HMPREF0351_11937"/>
<keyword evidence="1" id="KW-0858">Xylan degradation</keyword>
<dbReference type="HOGENOM" id="CLU_3025056_0_0_9"/>
<keyword evidence="1" id="KW-0624">Polysaccharide degradation</keyword>
<dbReference type="GO" id="GO:0031176">
    <property type="term" value="F:endo-1,4-beta-xylanase activity"/>
    <property type="evidence" value="ECO:0007669"/>
    <property type="project" value="UniProtKB-EC"/>
</dbReference>
<keyword evidence="1" id="KW-0378">Hydrolase</keyword>
<dbReference type="GO" id="GO:0045493">
    <property type="term" value="P:xylan catabolic process"/>
    <property type="evidence" value="ECO:0007669"/>
    <property type="project" value="UniProtKB-KW"/>
</dbReference>
<dbReference type="EC" id="3.2.1.8" evidence="1"/>
<evidence type="ECO:0000313" key="1">
    <source>
        <dbReference type="EMBL" id="AFK59561.1"/>
    </source>
</evidence>
<dbReference type="EMBL" id="CP003583">
    <property type="protein sequence ID" value="AFK59561.1"/>
    <property type="molecule type" value="Genomic_DNA"/>
</dbReference>
<dbReference type="RefSeq" id="WP_002338465.1">
    <property type="nucleotide sequence ID" value="NC_017960.1"/>
</dbReference>
<organism evidence="1 2">
    <name type="scientific">Enterococcus faecium (strain ATCC BAA-472 / TX0016 / DO)</name>
    <dbReference type="NCBI Taxonomy" id="333849"/>
    <lineage>
        <taxon>Bacteria</taxon>
        <taxon>Bacillati</taxon>
        <taxon>Bacillota</taxon>
        <taxon>Bacilli</taxon>
        <taxon>Lactobacillales</taxon>
        <taxon>Enterococcaceae</taxon>
        <taxon>Enterococcus</taxon>
    </lineage>
</organism>
<keyword evidence="1" id="KW-0119">Carbohydrate metabolism</keyword>
<keyword evidence="2" id="KW-1185">Reference proteome</keyword>
<evidence type="ECO:0000313" key="2">
    <source>
        <dbReference type="Proteomes" id="UP000005269"/>
    </source>
</evidence>
<reference evidence="1 2" key="1">
    <citation type="journal article" date="2012" name="BMC Microbiol.">
        <title>Complete genome sequence of Enterococcus faecium strain TX16 and comparative genomic analysis of Enterococcus faecium genomes.</title>
        <authorList>
            <person name="Qin X."/>
            <person name="Galloway-Pena J.R."/>
            <person name="Sillanpaa J."/>
            <person name="Hyeob Roh J."/>
            <person name="Nallapareddy S.R."/>
            <person name="Chowdhury S."/>
            <person name="Bourgogne A."/>
            <person name="Choudhury T."/>
            <person name="Munzy D.M."/>
            <person name="Buhay C.J."/>
            <person name="Ding Y."/>
            <person name="Dugan-Rocha S."/>
            <person name="Liu W."/>
            <person name="Kovar C."/>
            <person name="Sodergren E."/>
            <person name="Highlander S."/>
            <person name="Petrosino J.F."/>
            <person name="Worley K.C."/>
            <person name="Gibbs R.A."/>
            <person name="Weinstock G.M."/>
            <person name="Murray B.E."/>
        </authorList>
    </citation>
    <scope>NUCLEOTIDE SEQUENCE [LARGE SCALE GENOMIC DNA]</scope>
    <source>
        <strain evidence="2">ATCC BAA-472 / TX0016 / DO</strain>
    </source>
</reference>